<gene>
    <name evidence="2" type="ORF">EZ428_18175</name>
</gene>
<keyword evidence="1" id="KW-0732">Signal</keyword>
<sequence length="938" mass="106208">MKVLSKLFSCVLLFISVQLYAQKQIANKAYRIEITTDGLAAIRHLVSGKTFNVKPQFTVMKSMADPKLSFSGAAKFMKKEIGAVRIPVWEDPLTKKPVADFFKVASPIVIVARGISLEAGVLTFDFAETNDFRLTATLSLKEATEPVLSYEFIAKEAGYYTIGFTGMPELEPAKLDALWQPPVWQEKRFPEISFFSTEDMCSSLPGTMVESDGLTYGVLVEPSFLPYRLPYQPKGFIDFGVVLRNANGNAQPMIFSPVFGNTDSKMTAGQKYAFKQRIYAFKGRQPDAFMDAAKNIFGFKDYRKNVYANLNQTIENMIDFQLDDVYSRWSAEMKGFDYSTDVASTVKNVSGLHPLSTAVITDNKGIYDRRALPMIEYLISREKYLFSVNKNITRQQPSSKMAGPAVEVSELAVLHKFYNNQAPIFKYFADSLSQTSRQLNLTKVSVGSDWPNLLGLYKMTGDQQYLDKAKQGADAYIARRIAVKQIDFSDSGPKQAAQFWTDYAPLWMEMLNLYEVSKDRKYLDAAESGAKQYLQYIWFYPTIPSGTITVNEKGIVDFRCIEAVRDTIPAMIAPKQTVPAWQVSQIGLTPEASNTISWNPAIFLAQFAPHYLRLAYHTKNDFYRWVARSAVVGRYTNYPGYDIDGEFNTVYARPDYPLRKQHEVSYNQFYYNHVWPQISMLFDYLVSDAYTSSAGKINFPGAFAVGYAYLKSNVYGHETGDFYDDRDVTLWMPKQVLKVSNEQINTLTGYGNGKFYIAFLNQSNEEIDFKVDVNPQLVPIDVSKNYSGRVWKENGTPMPITIKNGIINLQVKGKGIMAISIDDISIAPQFQQKADQVQGNSPYKLIDTEVGRVNSAIFSYGKFSNAYVWLTANNEKVKKVTFNYRLKSSKTWNKITDESYPFEFSIALENNADQIEWNISAVQVAGKITQTETLRLNN</sequence>
<evidence type="ECO:0000256" key="1">
    <source>
        <dbReference type="SAM" id="SignalP"/>
    </source>
</evidence>
<dbReference type="InterPro" id="IPR008928">
    <property type="entry name" value="6-hairpin_glycosidase_sf"/>
</dbReference>
<keyword evidence="3" id="KW-1185">Reference proteome</keyword>
<dbReference type="AlphaFoldDB" id="A0A4R0MP26"/>
<dbReference type="SUPFAM" id="SSF48208">
    <property type="entry name" value="Six-hairpin glycosidases"/>
    <property type="match status" value="1"/>
</dbReference>
<dbReference type="OrthoDB" id="3796513at2"/>
<reference evidence="2 3" key="1">
    <citation type="submission" date="2019-02" db="EMBL/GenBank/DDBJ databases">
        <title>Pedobacter sp. RP-1-13 sp. nov., isolated from Arctic soil.</title>
        <authorList>
            <person name="Dahal R.H."/>
        </authorList>
    </citation>
    <scope>NUCLEOTIDE SEQUENCE [LARGE SCALE GENOMIC DNA]</scope>
    <source>
        <strain evidence="2 3">RP-1-13</strain>
    </source>
</reference>
<comment type="caution">
    <text evidence="2">The sequence shown here is derived from an EMBL/GenBank/DDBJ whole genome shotgun (WGS) entry which is preliminary data.</text>
</comment>
<dbReference type="RefSeq" id="WP_131554622.1">
    <property type="nucleotide sequence ID" value="NZ_SJSK01000005.1"/>
</dbReference>
<dbReference type="GO" id="GO:0005975">
    <property type="term" value="P:carbohydrate metabolic process"/>
    <property type="evidence" value="ECO:0007669"/>
    <property type="project" value="InterPro"/>
</dbReference>
<proteinExistence type="predicted"/>
<evidence type="ECO:0000313" key="3">
    <source>
        <dbReference type="Proteomes" id="UP000292884"/>
    </source>
</evidence>
<dbReference type="Proteomes" id="UP000292884">
    <property type="component" value="Unassembled WGS sequence"/>
</dbReference>
<evidence type="ECO:0000313" key="2">
    <source>
        <dbReference type="EMBL" id="TCC88568.1"/>
    </source>
</evidence>
<feature type="signal peptide" evidence="1">
    <location>
        <begin position="1"/>
        <end position="21"/>
    </location>
</feature>
<name>A0A4R0MP26_9SPHI</name>
<dbReference type="EMBL" id="SJSK01000005">
    <property type="protein sequence ID" value="TCC88568.1"/>
    <property type="molecule type" value="Genomic_DNA"/>
</dbReference>
<protein>
    <submittedName>
        <fullName evidence="2">Uncharacterized protein</fullName>
    </submittedName>
</protein>
<feature type="chain" id="PRO_5020506123" evidence="1">
    <location>
        <begin position="22"/>
        <end position="938"/>
    </location>
</feature>
<dbReference type="Gene3D" id="1.50.10.20">
    <property type="match status" value="1"/>
</dbReference>
<organism evidence="2 3">
    <name type="scientific">Pedobacter frigiditerrae</name>
    <dbReference type="NCBI Taxonomy" id="2530452"/>
    <lineage>
        <taxon>Bacteria</taxon>
        <taxon>Pseudomonadati</taxon>
        <taxon>Bacteroidota</taxon>
        <taxon>Sphingobacteriia</taxon>
        <taxon>Sphingobacteriales</taxon>
        <taxon>Sphingobacteriaceae</taxon>
        <taxon>Pedobacter</taxon>
    </lineage>
</organism>
<accession>A0A4R0MP26</accession>